<gene>
    <name evidence="2" type="ORF">SISNIDRAFT_469314</name>
</gene>
<evidence type="ECO:0000256" key="1">
    <source>
        <dbReference type="SAM" id="SignalP"/>
    </source>
</evidence>
<sequence>MQPRKIWCVCNVLVLLLLSDLEQNLSMTVQRLDAVSMRSAEAPDHPPPSVSTFIHTGCPGRRRVHIGLTFFAFALDIHGPTGLANDLTPCSSRSICCCAQSRDISNFEIQIIQSLKHSHLSMREAALFHQVNQSLMIWEHLEFNSLYQEAFVFDRGVQQKFSGQAQRIFVRIHSNAVVINGVTREVYLLGDQLHLLLAEIELIPPHFREDDNIIEIDVKEFPNVFAECIVHDVSDLFDVWEDDIFVVSAFRSRPLPNRKQRLFTLRRSISAKVDSLVLVMESRTPGPFRRNRRSFVFIVVLRWGKKQCLKSLVKKLSRDRGLRRWFLQPDPRAMTSAPFVSPTRKSGSGAFRHPRYSEWCQNEDRDERPLCRIEGGKMSKQWFQKRMDIVRARNPNADRESDGRIFQYGTHDI</sequence>
<keyword evidence="1" id="KW-0732">Signal</keyword>
<accession>A0A164QDD5</accession>
<feature type="signal peptide" evidence="1">
    <location>
        <begin position="1"/>
        <end position="26"/>
    </location>
</feature>
<dbReference type="AlphaFoldDB" id="A0A164QDD5"/>
<evidence type="ECO:0000313" key="3">
    <source>
        <dbReference type="Proteomes" id="UP000076722"/>
    </source>
</evidence>
<proteinExistence type="predicted"/>
<dbReference type="EMBL" id="KV419427">
    <property type="protein sequence ID" value="KZS89557.1"/>
    <property type="molecule type" value="Genomic_DNA"/>
</dbReference>
<reference evidence="2 3" key="1">
    <citation type="journal article" date="2016" name="Mol. Biol. Evol.">
        <title>Comparative Genomics of Early-Diverging Mushroom-Forming Fungi Provides Insights into the Origins of Lignocellulose Decay Capabilities.</title>
        <authorList>
            <person name="Nagy L.G."/>
            <person name="Riley R."/>
            <person name="Tritt A."/>
            <person name="Adam C."/>
            <person name="Daum C."/>
            <person name="Floudas D."/>
            <person name="Sun H."/>
            <person name="Yadav J.S."/>
            <person name="Pangilinan J."/>
            <person name="Larsson K.H."/>
            <person name="Matsuura K."/>
            <person name="Barry K."/>
            <person name="Labutti K."/>
            <person name="Kuo R."/>
            <person name="Ohm R.A."/>
            <person name="Bhattacharya S.S."/>
            <person name="Shirouzu T."/>
            <person name="Yoshinaga Y."/>
            <person name="Martin F.M."/>
            <person name="Grigoriev I.V."/>
            <person name="Hibbett D.S."/>
        </authorList>
    </citation>
    <scope>NUCLEOTIDE SEQUENCE [LARGE SCALE GENOMIC DNA]</scope>
    <source>
        <strain evidence="2 3">HHB9708</strain>
    </source>
</reference>
<organism evidence="2 3">
    <name type="scientific">Sistotremastrum niveocremeum HHB9708</name>
    <dbReference type="NCBI Taxonomy" id="1314777"/>
    <lineage>
        <taxon>Eukaryota</taxon>
        <taxon>Fungi</taxon>
        <taxon>Dikarya</taxon>
        <taxon>Basidiomycota</taxon>
        <taxon>Agaricomycotina</taxon>
        <taxon>Agaricomycetes</taxon>
        <taxon>Sistotremastrales</taxon>
        <taxon>Sistotremastraceae</taxon>
        <taxon>Sertulicium</taxon>
        <taxon>Sertulicium niveocremeum</taxon>
    </lineage>
</organism>
<dbReference type="Proteomes" id="UP000076722">
    <property type="component" value="Unassembled WGS sequence"/>
</dbReference>
<name>A0A164QDD5_9AGAM</name>
<protein>
    <submittedName>
        <fullName evidence="2">Uncharacterized protein</fullName>
    </submittedName>
</protein>
<feature type="chain" id="PRO_5007852517" evidence="1">
    <location>
        <begin position="27"/>
        <end position="413"/>
    </location>
</feature>
<evidence type="ECO:0000313" key="2">
    <source>
        <dbReference type="EMBL" id="KZS89557.1"/>
    </source>
</evidence>
<keyword evidence="3" id="KW-1185">Reference proteome</keyword>